<dbReference type="SUPFAM" id="SSF51905">
    <property type="entry name" value="FAD/NAD(P)-binding domain"/>
    <property type="match status" value="1"/>
</dbReference>
<evidence type="ECO:0000313" key="10">
    <source>
        <dbReference type="EMBL" id="QJA05473.1"/>
    </source>
</evidence>
<dbReference type="InterPro" id="IPR008255">
    <property type="entry name" value="Pyr_nucl-diS_OxRdtase_2_AS"/>
</dbReference>
<name>A0A6H1WQL2_9BACT</name>
<evidence type="ECO:0000256" key="6">
    <source>
        <dbReference type="ARBA" id="ARBA00023284"/>
    </source>
</evidence>
<evidence type="ECO:0000259" key="9">
    <source>
        <dbReference type="Pfam" id="PF07992"/>
    </source>
</evidence>
<organism evidence="10 11">
    <name type="scientific">Thermosulfurimonas marina</name>
    <dbReference type="NCBI Taxonomy" id="2047767"/>
    <lineage>
        <taxon>Bacteria</taxon>
        <taxon>Pseudomonadati</taxon>
        <taxon>Thermodesulfobacteriota</taxon>
        <taxon>Thermodesulfobacteria</taxon>
        <taxon>Thermodesulfobacteriales</taxon>
        <taxon>Thermodesulfobacteriaceae</taxon>
        <taxon>Thermosulfurimonas</taxon>
    </lineage>
</organism>
<dbReference type="PRINTS" id="PR00368">
    <property type="entry name" value="FADPNR"/>
</dbReference>
<accession>A0A6H1WQL2</accession>
<comment type="cofactor">
    <cofactor evidence="8">
        <name>FAD</name>
        <dbReference type="ChEBI" id="CHEBI:57692"/>
    </cofactor>
    <text evidence="8">Binds 1 FAD per subunit.</text>
</comment>
<dbReference type="EC" id="1.8.1.9" evidence="7"/>
<proteinExistence type="inferred from homology"/>
<evidence type="ECO:0000256" key="8">
    <source>
        <dbReference type="RuleBase" id="RU003881"/>
    </source>
</evidence>
<keyword evidence="6 7" id="KW-0676">Redox-active center</keyword>
<dbReference type="InterPro" id="IPR005982">
    <property type="entry name" value="Thioredox_Rdtase"/>
</dbReference>
<dbReference type="GO" id="GO:0019430">
    <property type="term" value="P:removal of superoxide radicals"/>
    <property type="evidence" value="ECO:0007669"/>
    <property type="project" value="UniProtKB-UniRule"/>
</dbReference>
<dbReference type="InterPro" id="IPR023753">
    <property type="entry name" value="FAD/NAD-binding_dom"/>
</dbReference>
<dbReference type="KEGG" id="tmai:FVE67_01105"/>
<dbReference type="InterPro" id="IPR050097">
    <property type="entry name" value="Ferredoxin-NADP_redctase_2"/>
</dbReference>
<evidence type="ECO:0000256" key="4">
    <source>
        <dbReference type="ARBA" id="ARBA00023002"/>
    </source>
</evidence>
<keyword evidence="3 7" id="KW-0274">FAD</keyword>
<dbReference type="NCBIfam" id="TIGR01292">
    <property type="entry name" value="TRX_reduct"/>
    <property type="match status" value="1"/>
</dbReference>
<feature type="domain" description="FAD/NAD(P)-binding" evidence="9">
    <location>
        <begin position="6"/>
        <end position="293"/>
    </location>
</feature>
<evidence type="ECO:0000256" key="7">
    <source>
        <dbReference type="RuleBase" id="RU003880"/>
    </source>
</evidence>
<sequence length="310" mass="33223">MQPDADLVIVGGGPAGLTAYIYAARARLRTLLVEKLAPGGQVLVTDFVENYPGFPEGISGAELMERFTAHARALGLEPLQDEAVGLSIEGEYRVVHLASGRNLATLTVIVATGARPRKLGVPGEAELTGKGVSYCATCDGPFFRDQVIAVVGGGNTAVQESLFLTRFARKIYLIHRRDKLRATKILQERAFAHPKIEILWDTVVTRILGKEGVEGVRLKNVKTGEERELPVGGVFIFIGIEPATSWLGSTLALDEGGFIITDSEMRTSVPGVFAAGDVRAKACRQIVTAAGDGATAAYMAEQYLAEREKP</sequence>
<dbReference type="PANTHER" id="PTHR48105">
    <property type="entry name" value="THIOREDOXIN REDUCTASE 1-RELATED-RELATED"/>
    <property type="match status" value="1"/>
</dbReference>
<keyword evidence="4 7" id="KW-0560">Oxidoreductase</keyword>
<dbReference type="EMBL" id="CP042909">
    <property type="protein sequence ID" value="QJA05473.1"/>
    <property type="molecule type" value="Genomic_DNA"/>
</dbReference>
<keyword evidence="8" id="KW-0521">NADP</keyword>
<comment type="similarity">
    <text evidence="1 7">Belongs to the class-II pyridine nucleotide-disulfide oxidoreductase family.</text>
</comment>
<protein>
    <recommendedName>
        <fullName evidence="7">Thioredoxin reductase</fullName>
        <ecNumber evidence="7">1.8.1.9</ecNumber>
    </recommendedName>
</protein>
<keyword evidence="11" id="KW-1185">Reference proteome</keyword>
<dbReference type="GO" id="GO:0005737">
    <property type="term" value="C:cytoplasm"/>
    <property type="evidence" value="ECO:0007669"/>
    <property type="project" value="InterPro"/>
</dbReference>
<reference evidence="10 11" key="1">
    <citation type="submission" date="2019-08" db="EMBL/GenBank/DDBJ databases">
        <title>Complete genome sequence of Thermosulfurimonas marina SU872T, an anaerobic thermophilic chemolithoautotrophic bacterium isolated from a shallow marine hydrothermal vent.</title>
        <authorList>
            <person name="Allioux M."/>
            <person name="Jebbar M."/>
            <person name="Slobodkina G."/>
            <person name="Slobodkin A."/>
            <person name="Moalic Y."/>
            <person name="Frolova A."/>
            <person name="Shao Z."/>
            <person name="Alain K."/>
        </authorList>
    </citation>
    <scope>NUCLEOTIDE SEQUENCE [LARGE SCALE GENOMIC DNA]</scope>
    <source>
        <strain evidence="10 11">SU872</strain>
    </source>
</reference>
<evidence type="ECO:0000256" key="3">
    <source>
        <dbReference type="ARBA" id="ARBA00022827"/>
    </source>
</evidence>
<dbReference type="PROSITE" id="PS00573">
    <property type="entry name" value="PYRIDINE_REDOX_2"/>
    <property type="match status" value="1"/>
</dbReference>
<comment type="catalytic activity">
    <reaction evidence="7">
        <text>[thioredoxin]-dithiol + NADP(+) = [thioredoxin]-disulfide + NADPH + H(+)</text>
        <dbReference type="Rhea" id="RHEA:20345"/>
        <dbReference type="Rhea" id="RHEA-COMP:10698"/>
        <dbReference type="Rhea" id="RHEA-COMP:10700"/>
        <dbReference type="ChEBI" id="CHEBI:15378"/>
        <dbReference type="ChEBI" id="CHEBI:29950"/>
        <dbReference type="ChEBI" id="CHEBI:50058"/>
        <dbReference type="ChEBI" id="CHEBI:57783"/>
        <dbReference type="ChEBI" id="CHEBI:58349"/>
        <dbReference type="EC" id="1.8.1.9"/>
    </reaction>
</comment>
<keyword evidence="2 7" id="KW-0285">Flavoprotein</keyword>
<dbReference type="PRINTS" id="PR00469">
    <property type="entry name" value="PNDRDTASEII"/>
</dbReference>
<evidence type="ECO:0000313" key="11">
    <source>
        <dbReference type="Proteomes" id="UP000501253"/>
    </source>
</evidence>
<evidence type="ECO:0000256" key="1">
    <source>
        <dbReference type="ARBA" id="ARBA00009333"/>
    </source>
</evidence>
<comment type="subunit">
    <text evidence="7">Homodimer.</text>
</comment>
<evidence type="ECO:0000256" key="5">
    <source>
        <dbReference type="ARBA" id="ARBA00023157"/>
    </source>
</evidence>
<dbReference type="Proteomes" id="UP000501253">
    <property type="component" value="Chromosome"/>
</dbReference>
<evidence type="ECO:0000256" key="2">
    <source>
        <dbReference type="ARBA" id="ARBA00022630"/>
    </source>
</evidence>
<dbReference type="InterPro" id="IPR036188">
    <property type="entry name" value="FAD/NAD-bd_sf"/>
</dbReference>
<gene>
    <name evidence="10" type="primary">trxB</name>
    <name evidence="10" type="ORF">FVE67_01105</name>
</gene>
<dbReference type="AlphaFoldDB" id="A0A6H1WQL2"/>
<keyword evidence="5" id="KW-1015">Disulfide bond</keyword>
<dbReference type="Gene3D" id="3.50.50.60">
    <property type="entry name" value="FAD/NAD(P)-binding domain"/>
    <property type="match status" value="2"/>
</dbReference>
<dbReference type="RefSeq" id="WP_168718838.1">
    <property type="nucleotide sequence ID" value="NZ_CP042909.1"/>
</dbReference>
<dbReference type="GO" id="GO:0004791">
    <property type="term" value="F:thioredoxin-disulfide reductase (NADPH) activity"/>
    <property type="evidence" value="ECO:0007669"/>
    <property type="project" value="UniProtKB-UniRule"/>
</dbReference>
<dbReference type="Pfam" id="PF07992">
    <property type="entry name" value="Pyr_redox_2"/>
    <property type="match status" value="1"/>
</dbReference>